<evidence type="ECO:0000259" key="1">
    <source>
        <dbReference type="PROSITE" id="PS51186"/>
    </source>
</evidence>
<dbReference type="SUPFAM" id="SSF55729">
    <property type="entry name" value="Acyl-CoA N-acyltransferases (Nat)"/>
    <property type="match status" value="1"/>
</dbReference>
<dbReference type="PROSITE" id="PS51186">
    <property type="entry name" value="GNAT"/>
    <property type="match status" value="1"/>
</dbReference>
<dbReference type="RefSeq" id="WP_226370702.1">
    <property type="nucleotide sequence ID" value="NZ_JAGIKX010000003.1"/>
</dbReference>
<reference evidence="2 3" key="1">
    <citation type="submission" date="2021-03" db="EMBL/GenBank/DDBJ databases">
        <title>Genomic Encyclopedia of Type Strains, Phase IV (KMG-IV): sequencing the most valuable type-strain genomes for metagenomic binning, comparative biology and taxonomic classification.</title>
        <authorList>
            <person name="Goeker M."/>
        </authorList>
    </citation>
    <scope>NUCLEOTIDE SEQUENCE [LARGE SCALE GENOMIC DNA]</scope>
    <source>
        <strain evidence="2 3">DSM 25790</strain>
    </source>
</reference>
<dbReference type="PANTHER" id="PTHR41700">
    <property type="entry name" value="GCN5-RELATED N-ACETYLTRANSFERASE"/>
    <property type="match status" value="1"/>
</dbReference>
<keyword evidence="3" id="KW-1185">Reference proteome</keyword>
<proteinExistence type="predicted"/>
<gene>
    <name evidence="2" type="ORF">J2Z81_000650</name>
</gene>
<dbReference type="PANTHER" id="PTHR41700:SF1">
    <property type="entry name" value="N-ACETYLTRANSFERASE DOMAIN-CONTAINING PROTEIN"/>
    <property type="match status" value="1"/>
</dbReference>
<dbReference type="InterPro" id="IPR038764">
    <property type="entry name" value="GNAT_N_AcTrfase_prd"/>
</dbReference>
<dbReference type="InterPro" id="IPR000182">
    <property type="entry name" value="GNAT_dom"/>
</dbReference>
<dbReference type="Gene3D" id="3.40.630.30">
    <property type="match status" value="1"/>
</dbReference>
<evidence type="ECO:0000313" key="2">
    <source>
        <dbReference type="EMBL" id="MBP2256708.1"/>
    </source>
</evidence>
<dbReference type="InterPro" id="IPR016181">
    <property type="entry name" value="Acyl_CoA_acyltransferase"/>
</dbReference>
<name>A0ABS4S5D4_9BACI</name>
<accession>A0ABS4S5D4</accession>
<dbReference type="CDD" id="cd04301">
    <property type="entry name" value="NAT_SF"/>
    <property type="match status" value="1"/>
</dbReference>
<evidence type="ECO:0000313" key="3">
    <source>
        <dbReference type="Proteomes" id="UP001519294"/>
    </source>
</evidence>
<feature type="domain" description="N-acetyltransferase" evidence="1">
    <location>
        <begin position="9"/>
        <end position="155"/>
    </location>
</feature>
<protein>
    <submittedName>
        <fullName evidence="2">GNAT superfamily acetyltransferase</fullName>
    </submittedName>
</protein>
<sequence>MADSWKEKIEIRALNTIEELVKVRNLEKMIWQDDDPIPVHQSSTVIKHGGLAIGAFIGSELIGFQFSFPGFDGSDIYLCSHNLGIHPKYRKLGIGEKIKLKQREKAIELGYQFIVWTYDPLETVNGYLNLSKLGGVCTQYIENCYGELPDKLNAGLPSDRFLVEWRMDEQHTISNQEQIFETNKQSFPLLVDIAVSKEGFPRPQHVNLNAGEGCTKLLVPVPQHFQEIKASNIDIAKEWRMATREIFKHYLEDGWVVTRLERGSHASVHYYVLSK</sequence>
<dbReference type="EMBL" id="JAGIKX010000003">
    <property type="protein sequence ID" value="MBP2256708.1"/>
    <property type="molecule type" value="Genomic_DNA"/>
</dbReference>
<comment type="caution">
    <text evidence="2">The sequence shown here is derived from an EMBL/GenBank/DDBJ whole genome shotgun (WGS) entry which is preliminary data.</text>
</comment>
<organism evidence="2 3">
    <name type="scientific">Virgibacillus alimentarius</name>
    <dbReference type="NCBI Taxonomy" id="698769"/>
    <lineage>
        <taxon>Bacteria</taxon>
        <taxon>Bacillati</taxon>
        <taxon>Bacillota</taxon>
        <taxon>Bacilli</taxon>
        <taxon>Bacillales</taxon>
        <taxon>Bacillaceae</taxon>
        <taxon>Virgibacillus</taxon>
    </lineage>
</organism>
<dbReference type="Proteomes" id="UP001519294">
    <property type="component" value="Unassembled WGS sequence"/>
</dbReference>